<gene>
    <name evidence="7" type="ORF">C1949_06950</name>
</gene>
<dbReference type="Pfam" id="PF00392">
    <property type="entry name" value="GntR"/>
    <property type="match status" value="1"/>
</dbReference>
<dbReference type="EMBL" id="PPSK01000004">
    <property type="protein sequence ID" value="POB04697.1"/>
    <property type="molecule type" value="Genomic_DNA"/>
</dbReference>
<dbReference type="InterPro" id="IPR015424">
    <property type="entry name" value="PyrdxlP-dep_Trfase"/>
</dbReference>
<keyword evidence="5" id="KW-0804">Transcription</keyword>
<dbReference type="PANTHER" id="PTHR46577">
    <property type="entry name" value="HTH-TYPE TRANSCRIPTIONAL REGULATORY PROTEIN GABR"/>
    <property type="match status" value="1"/>
</dbReference>
<accession>A0A2P4EXG1</accession>
<dbReference type="InterPro" id="IPR015421">
    <property type="entry name" value="PyrdxlP-dep_Trfase_major"/>
</dbReference>
<evidence type="ECO:0000256" key="3">
    <source>
        <dbReference type="ARBA" id="ARBA00023015"/>
    </source>
</evidence>
<dbReference type="GO" id="GO:0030170">
    <property type="term" value="F:pyridoxal phosphate binding"/>
    <property type="evidence" value="ECO:0007669"/>
    <property type="project" value="InterPro"/>
</dbReference>
<keyword evidence="3" id="KW-0805">Transcription regulation</keyword>
<name>A0A2P4EXG1_9GAMM</name>
<dbReference type="GO" id="GO:0003700">
    <property type="term" value="F:DNA-binding transcription factor activity"/>
    <property type="evidence" value="ECO:0007669"/>
    <property type="project" value="InterPro"/>
</dbReference>
<reference evidence="7 8" key="1">
    <citation type="submission" date="2018-01" db="EMBL/GenBank/DDBJ databases">
        <title>Draft genome of the type strain Pseudomonas oceani DSM 100277 isolated from the deep water in Okinawa trough, northwestern Pacific Ocean.</title>
        <authorList>
            <person name="Gomila M."/>
            <person name="Mulet M."/>
            <person name="Garcia-Valdes E."/>
            <person name="Lalucat J."/>
        </authorList>
    </citation>
    <scope>NUCLEOTIDE SEQUENCE [LARGE SCALE GENOMIC DNA]</scope>
    <source>
        <strain evidence="7 8">DSM 100277</strain>
    </source>
</reference>
<evidence type="ECO:0000256" key="4">
    <source>
        <dbReference type="ARBA" id="ARBA00023125"/>
    </source>
</evidence>
<comment type="caution">
    <text evidence="7">The sequence shown here is derived from an EMBL/GenBank/DDBJ whole genome shotgun (WGS) entry which is preliminary data.</text>
</comment>
<dbReference type="InterPro" id="IPR004839">
    <property type="entry name" value="Aminotransferase_I/II_large"/>
</dbReference>
<dbReference type="RefSeq" id="WP_104737741.1">
    <property type="nucleotide sequence ID" value="NZ_BMHR01000003.1"/>
</dbReference>
<dbReference type="InterPro" id="IPR036388">
    <property type="entry name" value="WH-like_DNA-bd_sf"/>
</dbReference>
<evidence type="ECO:0000256" key="2">
    <source>
        <dbReference type="ARBA" id="ARBA00022898"/>
    </source>
</evidence>
<evidence type="ECO:0000256" key="5">
    <source>
        <dbReference type="ARBA" id="ARBA00023163"/>
    </source>
</evidence>
<keyword evidence="2" id="KW-0663">Pyridoxal phosphate</keyword>
<dbReference type="Gene3D" id="3.90.1150.10">
    <property type="entry name" value="Aspartate Aminotransferase, domain 1"/>
    <property type="match status" value="1"/>
</dbReference>
<comment type="similarity">
    <text evidence="1">In the C-terminal section; belongs to the class-I pyridoxal-phosphate-dependent aminotransferase family.</text>
</comment>
<dbReference type="OrthoDB" id="9804020at2"/>
<evidence type="ECO:0000256" key="1">
    <source>
        <dbReference type="ARBA" id="ARBA00005384"/>
    </source>
</evidence>
<evidence type="ECO:0000259" key="6">
    <source>
        <dbReference type="PROSITE" id="PS50949"/>
    </source>
</evidence>
<dbReference type="InterPro" id="IPR000524">
    <property type="entry name" value="Tscrpt_reg_HTH_GntR"/>
</dbReference>
<dbReference type="SUPFAM" id="SSF53383">
    <property type="entry name" value="PLP-dependent transferases"/>
    <property type="match status" value="1"/>
</dbReference>
<evidence type="ECO:0000313" key="7">
    <source>
        <dbReference type="EMBL" id="POB04697.1"/>
    </source>
</evidence>
<dbReference type="InterPro" id="IPR036390">
    <property type="entry name" value="WH_DNA-bd_sf"/>
</dbReference>
<dbReference type="Gene3D" id="3.40.640.10">
    <property type="entry name" value="Type I PLP-dependent aspartate aminotransferase-like (Major domain)"/>
    <property type="match status" value="1"/>
</dbReference>
<keyword evidence="8" id="KW-1185">Reference proteome</keyword>
<dbReference type="GO" id="GO:0003677">
    <property type="term" value="F:DNA binding"/>
    <property type="evidence" value="ECO:0007669"/>
    <property type="project" value="UniProtKB-KW"/>
</dbReference>
<organism evidence="7 8">
    <name type="scientific">Halopseudomonas oceani</name>
    <dbReference type="NCBI Taxonomy" id="1708783"/>
    <lineage>
        <taxon>Bacteria</taxon>
        <taxon>Pseudomonadati</taxon>
        <taxon>Pseudomonadota</taxon>
        <taxon>Gammaproteobacteria</taxon>
        <taxon>Pseudomonadales</taxon>
        <taxon>Pseudomonadaceae</taxon>
        <taxon>Halopseudomonas</taxon>
    </lineage>
</organism>
<feature type="domain" description="HTH gntR-type" evidence="6">
    <location>
        <begin position="1"/>
        <end position="69"/>
    </location>
</feature>
<dbReference type="Pfam" id="PF00155">
    <property type="entry name" value="Aminotran_1_2"/>
    <property type="match status" value="1"/>
</dbReference>
<evidence type="ECO:0000313" key="8">
    <source>
        <dbReference type="Proteomes" id="UP000243451"/>
    </source>
</evidence>
<dbReference type="InterPro" id="IPR051446">
    <property type="entry name" value="HTH_trans_reg/aminotransferase"/>
</dbReference>
<dbReference type="AlphaFoldDB" id="A0A2P4EXG1"/>
<dbReference type="Proteomes" id="UP000243451">
    <property type="component" value="Unassembled WGS sequence"/>
</dbReference>
<dbReference type="CDD" id="cd07377">
    <property type="entry name" value="WHTH_GntR"/>
    <property type="match status" value="1"/>
</dbReference>
<dbReference type="PROSITE" id="PS50949">
    <property type="entry name" value="HTH_GNTR"/>
    <property type="match status" value="1"/>
</dbReference>
<dbReference type="SMART" id="SM00345">
    <property type="entry name" value="HTH_GNTR"/>
    <property type="match status" value="1"/>
</dbReference>
<dbReference type="PANTHER" id="PTHR46577:SF2">
    <property type="entry name" value="TRANSCRIPTIONAL REGULATORY PROTEIN"/>
    <property type="match status" value="1"/>
</dbReference>
<dbReference type="SUPFAM" id="SSF46785">
    <property type="entry name" value="Winged helix' DNA-binding domain"/>
    <property type="match status" value="1"/>
</dbReference>
<proteinExistence type="inferred from homology"/>
<dbReference type="Gene3D" id="1.10.10.10">
    <property type="entry name" value="Winged helix-like DNA-binding domain superfamily/Winged helix DNA-binding domain"/>
    <property type="match status" value="1"/>
</dbReference>
<keyword evidence="4" id="KW-0238">DNA-binding</keyword>
<protein>
    <submittedName>
        <fullName evidence="7">GntR family transcriptional regulator</fullName>
    </submittedName>
</protein>
<dbReference type="CDD" id="cd00609">
    <property type="entry name" value="AAT_like"/>
    <property type="match status" value="1"/>
</dbReference>
<dbReference type="InterPro" id="IPR015422">
    <property type="entry name" value="PyrdxlP-dep_Trfase_small"/>
</dbReference>
<sequence>MKRYEQVAQALRRRLEHGFYQPGDRLPSIRDLCTEFAVSVSTVQTAYAELEAAGWVAARPKSGYFALARNRPGTLPAVSRPAQQPLEVSQWDQVLALVNEAQEQGCLLLGGGSPDTTADTLKALRRGLSRLYQRPSSEQDNYDSLLGSPLLRRQLARLAGASGTVLHEDDIVITSGCQEALSIAIRTLTRPGDVVAVDSPSFYGSMQTLKACGLKALELPTDPQTGISLEALELALEQWPIKAIQVTPTHNNPLGYTMPDARKRALVALAQRFDVAIVEDDVYGDLAYTAPRPRTIKSWDDDGRVLLCSGFSKTLIPSLRLGWIAPGRHRDQALHMKYVSTGATATVPQLAVAEFVEQGYYERHLRQVVRTYQRNLDRILGWIHALLPADCAVSRPQGGFVLWIELKGLDCVRLNERLRLRGVQVAPGVLFSASGKYRDCLRINITRADAELYAGLERMADEIVAMRGEQQASE</sequence>